<reference evidence="3" key="1">
    <citation type="journal article" date="2009" name="Genome Res.">
        <title>Comparative genomic analyses of the human fungal pathogens Coccidioides and their relatives.</title>
        <authorList>
            <person name="Sharpton T.J."/>
            <person name="Stajich J.E."/>
            <person name="Rounsley S.D."/>
            <person name="Gardner M.J."/>
            <person name="Wortman J.R."/>
            <person name="Jordar V.S."/>
            <person name="Maiti R."/>
            <person name="Kodira C.D."/>
            <person name="Neafsey D.E."/>
            <person name="Zeng Q."/>
            <person name="Hung C.-Y."/>
            <person name="McMahan C."/>
            <person name="Muszewska A."/>
            <person name="Grynberg M."/>
            <person name="Mandel M.A."/>
            <person name="Kellner E.M."/>
            <person name="Barker B.M."/>
            <person name="Galgiani J.N."/>
            <person name="Orbach M.J."/>
            <person name="Kirkland T.N."/>
            <person name="Cole G.T."/>
            <person name="Henn M.R."/>
            <person name="Birren B.W."/>
            <person name="Taylor J.W."/>
        </authorList>
    </citation>
    <scope>NUCLEOTIDE SEQUENCE [LARGE SCALE GENOMIC DNA]</scope>
    <source>
        <strain evidence="3">UAMH 1704</strain>
    </source>
</reference>
<evidence type="ECO:0000313" key="3">
    <source>
        <dbReference type="Proteomes" id="UP000002058"/>
    </source>
</evidence>
<proteinExistence type="predicted"/>
<evidence type="ECO:0000313" key="2">
    <source>
        <dbReference type="EMBL" id="EEP82952.1"/>
    </source>
</evidence>
<dbReference type="InParanoid" id="C4K066"/>
<dbReference type="AlphaFoldDB" id="C4K066"/>
<evidence type="ECO:0000256" key="1">
    <source>
        <dbReference type="SAM" id="SignalP"/>
    </source>
</evidence>
<keyword evidence="1" id="KW-0732">Signal</keyword>
<dbReference type="EMBL" id="CH476619">
    <property type="protein sequence ID" value="EEP82952.1"/>
    <property type="molecule type" value="Genomic_DNA"/>
</dbReference>
<feature type="signal peptide" evidence="1">
    <location>
        <begin position="1"/>
        <end position="18"/>
    </location>
</feature>
<dbReference type="Proteomes" id="UP000002058">
    <property type="component" value="Unassembled WGS sequence"/>
</dbReference>
<dbReference type="GeneID" id="8440268"/>
<feature type="chain" id="PRO_5002938001" evidence="1">
    <location>
        <begin position="19"/>
        <end position="178"/>
    </location>
</feature>
<protein>
    <submittedName>
        <fullName evidence="2">Uncharacterized protein</fullName>
    </submittedName>
</protein>
<dbReference type="HOGENOM" id="CLU_1644984_0_0_1"/>
<keyword evidence="3" id="KW-1185">Reference proteome</keyword>
<dbReference type="RefSeq" id="XP_002583044.1">
    <property type="nucleotide sequence ID" value="XM_002582998.1"/>
</dbReference>
<sequence>MRFLQLLTLLLPASFAAAAVAPAAPAASLTPPVEVWVPYRFEGGFHVFEHGGNRTPRQNNTVNYIQFGARDPYTSNQWSFRLADPYNGAYVLSYGRGGYFNAEPKSGTLVTLSDRSWSFFKLVLNPNGVWDIELLERPNGERFKLSVGHAAGHDPRAPPVLRVSKESYGFGFLHPPME</sequence>
<dbReference type="VEuPathDB" id="FungiDB:UREG_07817"/>
<organism evidence="2 3">
    <name type="scientific">Uncinocarpus reesii (strain UAMH 1704)</name>
    <dbReference type="NCBI Taxonomy" id="336963"/>
    <lineage>
        <taxon>Eukaryota</taxon>
        <taxon>Fungi</taxon>
        <taxon>Dikarya</taxon>
        <taxon>Ascomycota</taxon>
        <taxon>Pezizomycotina</taxon>
        <taxon>Eurotiomycetes</taxon>
        <taxon>Eurotiomycetidae</taxon>
        <taxon>Onygenales</taxon>
        <taxon>Onygenaceae</taxon>
        <taxon>Uncinocarpus</taxon>
    </lineage>
</organism>
<name>C4K066_UNCRE</name>
<dbReference type="KEGG" id="ure:UREG_07817"/>
<accession>C4K066</accession>
<gene>
    <name evidence="2" type="ORF">UREG_07817</name>
</gene>